<feature type="coiled-coil region" evidence="1">
    <location>
        <begin position="740"/>
        <end position="849"/>
    </location>
</feature>
<dbReference type="Proteomes" id="UP001161247">
    <property type="component" value="Chromosome 1"/>
</dbReference>
<proteinExistence type="predicted"/>
<evidence type="ECO:0000313" key="5">
    <source>
        <dbReference type="Proteomes" id="UP001161247"/>
    </source>
</evidence>
<feature type="domain" description="DUF3444" evidence="3">
    <location>
        <begin position="1066"/>
        <end position="1154"/>
    </location>
</feature>
<name>A0AAV1C6N2_OLDCO</name>
<keyword evidence="5" id="KW-1185">Reference proteome</keyword>
<feature type="domain" description="DUF3444" evidence="3">
    <location>
        <begin position="416"/>
        <end position="570"/>
    </location>
</feature>
<dbReference type="Pfam" id="PF11926">
    <property type="entry name" value="DUF3444"/>
    <property type="match status" value="2"/>
</dbReference>
<organism evidence="4 5">
    <name type="scientific">Oldenlandia corymbosa var. corymbosa</name>
    <dbReference type="NCBI Taxonomy" id="529605"/>
    <lineage>
        <taxon>Eukaryota</taxon>
        <taxon>Viridiplantae</taxon>
        <taxon>Streptophyta</taxon>
        <taxon>Embryophyta</taxon>
        <taxon>Tracheophyta</taxon>
        <taxon>Spermatophyta</taxon>
        <taxon>Magnoliopsida</taxon>
        <taxon>eudicotyledons</taxon>
        <taxon>Gunneridae</taxon>
        <taxon>Pentapetalae</taxon>
        <taxon>asterids</taxon>
        <taxon>lamiids</taxon>
        <taxon>Gentianales</taxon>
        <taxon>Rubiaceae</taxon>
        <taxon>Rubioideae</taxon>
        <taxon>Spermacoceae</taxon>
        <taxon>Hedyotis-Oldenlandia complex</taxon>
        <taxon>Oldenlandia</taxon>
    </lineage>
</organism>
<evidence type="ECO:0000256" key="1">
    <source>
        <dbReference type="SAM" id="Coils"/>
    </source>
</evidence>
<sequence length="1179" mass="135473">MESLQKLSEAISLGKEKREGMQSAVGLVVLEWQDAEGQLEQLRGIIRGCLGELESKEKHLRGVEESVRKSFCEDFDSRRKKLIEAGFRRLDGKALSLKGVLRKIEIEKMGFGEMEETIAKKMKDLLLIEEKIRGALGVKQSQAEVLQMELDLMEENLRRREDENASKEKNFIIRENKVYAAERTLQRRQIDVVTGEEKLKRRSNELDSRERILVAREKEVLSQQKLLEERTNQVDSKEKDSEMRENVLHSEAEILRMRENGIKLREEKLVNLTKQLEAKTVMLESLKFELFSLKNSLEQSTPEADPVSPTNKSAVVRRVGGKRDSPDDQEKNSDENHSKHAKRSSSILDEQMRQNKAPDLQNSGTHCKSQAQITGEDVILHDVLVFDSGSISKLASSTAVYPTSFTSAEKGKLAVARSFSTGEIWACFDVYDYMPRSYAQIINVFVKGGEIRLEVEWLKPCPTNNYETDWIRAGLPVACGEFECGGRSVEFSEIFSHPIVCSGSHPHSIIPGNGETWAIYKDWNITTWASDSKLHKQCSYEIVEIQSYPQDGSSSSGIRVVYLDRIPGSSSSRIIGAFRFEYSVKSLYLTIPVPLSSPSSLYPTCAFLVDRSSIVSGKGSIFLQIAFCWKPGTGLSWDSSFIRLRAENVRLFEVKPRSLTCENQRSLKLKNRDMGSLEKLSKVLGLFEETKERIKQRMKVVAFECDEVEDHYKGVHQFSRECVDEIDSREKNLRSREDDIAAKEKNLNLRVEKVDEMERNLERKQQDIDSEEKRRKDEIDAEEKNLDLRVNKVDEMERNVERRRHEIDSEEKRNLSELDSRMKNLVEKEKELGAEKKKLISEQKLLEERSFQVDWKEKHLENREMELNSEAGNMNKRENELDERDEKLMNFAKKLEVKEGILDIKSELLSVKNFVVQFFRQLNNAVSPTKPADLTTVGRKKISPGDEQRNLEKERSSIHEKSTSQIKANDPGIYNKSGIPVPEDVIDIDPEPDIELVGNLASKSAGDPSFSRVEKGKQTRNFNVGETWTCLDAEDHMPRTYARITDVINRGGEIMLRVAWLKPCPRETWVIYKDWEIMEWVSNTQIYRHYDYEIVEILPSPPKESSFSGVTVAYLDRITESGKFKRRSKNNEDSFIIKPNCLYRFSHKAPSMKIICIGEDDILDTVFELDQNCLPLRLH</sequence>
<evidence type="ECO:0000256" key="2">
    <source>
        <dbReference type="SAM" id="MobiDB-lite"/>
    </source>
</evidence>
<protein>
    <submittedName>
        <fullName evidence="4">OLC1v1026268C1</fullName>
    </submittedName>
</protein>
<accession>A0AAV1C6N2</accession>
<evidence type="ECO:0000313" key="4">
    <source>
        <dbReference type="EMBL" id="CAI9091289.1"/>
    </source>
</evidence>
<dbReference type="PANTHER" id="PTHR45089">
    <property type="entry name" value="DNAJ HEAT SHOCK AMINO-TERMINAL DOMAIN PROTEIN-RELATED"/>
    <property type="match status" value="1"/>
</dbReference>
<gene>
    <name evidence="4" type="ORF">OLC1_LOCUS3250</name>
</gene>
<keyword evidence="1" id="KW-0175">Coiled coil</keyword>
<dbReference type="PANTHER" id="PTHR45089:SF24">
    <property type="entry name" value="DNAJ HEAT SHOCK N-TERMINAL DOMAIN-CONTAINING PROTEIN"/>
    <property type="match status" value="1"/>
</dbReference>
<feature type="compositionally biased region" description="Basic and acidic residues" evidence="2">
    <location>
        <begin position="943"/>
        <end position="962"/>
    </location>
</feature>
<reference evidence="4" key="1">
    <citation type="submission" date="2023-03" db="EMBL/GenBank/DDBJ databases">
        <authorList>
            <person name="Julca I."/>
        </authorList>
    </citation>
    <scope>NUCLEOTIDE SEQUENCE</scope>
</reference>
<feature type="compositionally biased region" description="Polar residues" evidence="2">
    <location>
        <begin position="297"/>
        <end position="313"/>
    </location>
</feature>
<dbReference type="EMBL" id="OX459118">
    <property type="protein sequence ID" value="CAI9091289.1"/>
    <property type="molecule type" value="Genomic_DNA"/>
</dbReference>
<dbReference type="InterPro" id="IPR024593">
    <property type="entry name" value="DUF3444"/>
</dbReference>
<feature type="compositionally biased region" description="Basic and acidic residues" evidence="2">
    <location>
        <begin position="321"/>
        <end position="338"/>
    </location>
</feature>
<dbReference type="AlphaFoldDB" id="A0AAV1C6N2"/>
<feature type="coiled-coil region" evidence="1">
    <location>
        <begin position="143"/>
        <end position="170"/>
    </location>
</feature>
<feature type="region of interest" description="Disordered" evidence="2">
    <location>
        <begin position="297"/>
        <end position="349"/>
    </location>
</feature>
<evidence type="ECO:0000259" key="3">
    <source>
        <dbReference type="Pfam" id="PF11926"/>
    </source>
</evidence>
<feature type="region of interest" description="Disordered" evidence="2">
    <location>
        <begin position="935"/>
        <end position="974"/>
    </location>
</feature>